<evidence type="ECO:0000256" key="1">
    <source>
        <dbReference type="ARBA" id="ARBA00004651"/>
    </source>
</evidence>
<comment type="subcellular location">
    <subcellularLocation>
        <location evidence="1">Cell membrane</location>
        <topology evidence="1">Multi-pass membrane protein</topology>
    </subcellularLocation>
</comment>
<name>A0A9X2EDV7_9NOCA</name>
<evidence type="ECO:0000256" key="3">
    <source>
        <dbReference type="ARBA" id="ARBA00022989"/>
    </source>
</evidence>
<keyword evidence="2 6" id="KW-0812">Transmembrane</keyword>
<dbReference type="EMBL" id="JAMRXG010000023">
    <property type="protein sequence ID" value="MCM6778520.1"/>
    <property type="molecule type" value="Genomic_DNA"/>
</dbReference>
<proteinExistence type="predicted"/>
<dbReference type="Pfam" id="PF00664">
    <property type="entry name" value="ABC_membrane"/>
    <property type="match status" value="1"/>
</dbReference>
<evidence type="ECO:0000256" key="5">
    <source>
        <dbReference type="SAM" id="MobiDB-lite"/>
    </source>
</evidence>
<evidence type="ECO:0000256" key="6">
    <source>
        <dbReference type="SAM" id="Phobius"/>
    </source>
</evidence>
<gene>
    <name evidence="8" type="ORF">NDR86_34040</name>
</gene>
<feature type="non-terminal residue" evidence="8">
    <location>
        <position position="136"/>
    </location>
</feature>
<protein>
    <submittedName>
        <fullName evidence="8">ABC transporter transmembrane domain-containing protein</fullName>
    </submittedName>
</protein>
<comment type="caution">
    <text evidence="8">The sequence shown here is derived from an EMBL/GenBank/DDBJ whole genome shotgun (WGS) entry which is preliminary data.</text>
</comment>
<dbReference type="SUPFAM" id="SSF90123">
    <property type="entry name" value="ABC transporter transmembrane region"/>
    <property type="match status" value="1"/>
</dbReference>
<evidence type="ECO:0000256" key="2">
    <source>
        <dbReference type="ARBA" id="ARBA00022692"/>
    </source>
</evidence>
<feature type="transmembrane region" description="Helical" evidence="6">
    <location>
        <begin position="40"/>
        <end position="62"/>
    </location>
</feature>
<feature type="transmembrane region" description="Helical" evidence="6">
    <location>
        <begin position="82"/>
        <end position="101"/>
    </location>
</feature>
<dbReference type="InterPro" id="IPR011527">
    <property type="entry name" value="ABC1_TM_dom"/>
</dbReference>
<dbReference type="GO" id="GO:0140359">
    <property type="term" value="F:ABC-type transporter activity"/>
    <property type="evidence" value="ECO:0007669"/>
    <property type="project" value="InterPro"/>
</dbReference>
<evidence type="ECO:0000313" key="9">
    <source>
        <dbReference type="Proteomes" id="UP001139157"/>
    </source>
</evidence>
<dbReference type="Gene3D" id="1.20.1560.10">
    <property type="entry name" value="ABC transporter type 1, transmembrane domain"/>
    <property type="match status" value="1"/>
</dbReference>
<dbReference type="InterPro" id="IPR036640">
    <property type="entry name" value="ABC1_TM_sf"/>
</dbReference>
<dbReference type="RefSeq" id="WP_251918027.1">
    <property type="nucleotide sequence ID" value="NZ_JAMRXG010000023.1"/>
</dbReference>
<sequence>MSVALAGASSDTEADSTRPTAPPEVRRLGPLRRLWPDIRWYRYPLFGSAVLSWIGMMCDILQPVLTGRIVDGPVAHRDFAGMWWPVLLVTALGVIGTITAWTRRWVVARPAARLEVDLRARLFRRLQTLSVGAHDA</sequence>
<feature type="region of interest" description="Disordered" evidence="5">
    <location>
        <begin position="1"/>
        <end position="24"/>
    </location>
</feature>
<keyword evidence="4 6" id="KW-0472">Membrane</keyword>
<evidence type="ECO:0000313" key="8">
    <source>
        <dbReference type="EMBL" id="MCM6778520.1"/>
    </source>
</evidence>
<dbReference type="Proteomes" id="UP001139157">
    <property type="component" value="Unassembled WGS sequence"/>
</dbReference>
<evidence type="ECO:0000259" key="7">
    <source>
        <dbReference type="PROSITE" id="PS50929"/>
    </source>
</evidence>
<keyword evidence="3 6" id="KW-1133">Transmembrane helix</keyword>
<keyword evidence="9" id="KW-1185">Reference proteome</keyword>
<dbReference type="AlphaFoldDB" id="A0A9X2EDV7"/>
<dbReference type="GO" id="GO:0005524">
    <property type="term" value="F:ATP binding"/>
    <property type="evidence" value="ECO:0007669"/>
    <property type="project" value="InterPro"/>
</dbReference>
<dbReference type="GO" id="GO:0005886">
    <property type="term" value="C:plasma membrane"/>
    <property type="evidence" value="ECO:0007669"/>
    <property type="project" value="UniProtKB-SubCell"/>
</dbReference>
<feature type="domain" description="ABC transmembrane type-1" evidence="7">
    <location>
        <begin position="46"/>
        <end position="136"/>
    </location>
</feature>
<dbReference type="PROSITE" id="PS50929">
    <property type="entry name" value="ABC_TM1F"/>
    <property type="match status" value="1"/>
</dbReference>
<reference evidence="8" key="1">
    <citation type="submission" date="2022-06" db="EMBL/GenBank/DDBJ databases">
        <title>Novel species in genus nocardia.</title>
        <authorList>
            <person name="Li F."/>
        </authorList>
    </citation>
    <scope>NUCLEOTIDE SEQUENCE</scope>
    <source>
        <strain evidence="8">CDC141</strain>
    </source>
</reference>
<organism evidence="8 9">
    <name type="scientific">Nocardia pulmonis</name>
    <dbReference type="NCBI Taxonomy" id="2951408"/>
    <lineage>
        <taxon>Bacteria</taxon>
        <taxon>Bacillati</taxon>
        <taxon>Actinomycetota</taxon>
        <taxon>Actinomycetes</taxon>
        <taxon>Mycobacteriales</taxon>
        <taxon>Nocardiaceae</taxon>
        <taxon>Nocardia</taxon>
    </lineage>
</organism>
<accession>A0A9X2EDV7</accession>
<evidence type="ECO:0000256" key="4">
    <source>
        <dbReference type="ARBA" id="ARBA00023136"/>
    </source>
</evidence>